<dbReference type="SUPFAM" id="SSF50494">
    <property type="entry name" value="Trypsin-like serine proteases"/>
    <property type="match status" value="1"/>
</dbReference>
<feature type="domain" description="Peptidase S1" evidence="1">
    <location>
        <begin position="36"/>
        <end position="280"/>
    </location>
</feature>
<sequence>MKTNLLLVGSLVVFILCGCQKNSSPVTALNAQSSAIVGGTETDTNNIAGRTVAFLYDGSTKMSCTGTLISENLILTAAHCIGPNKKGITIAFGNNPVMGPYDLRNSDDIVVHDRYNKAGAEERNDLALVSFKGNLPNGFFPARLPTKSNLNIQPQQLFLALGYGRITGKKASAEGDIQGAGQLRHVGLQVDSVSADKKQFRVDQSSGVGICNGDSGGPALIKSQSDYYVVGIASAMLWTVPKELSGDEKENYLEQKDFCTEKSIYINVSEYLPWISEASKQLLNK</sequence>
<dbReference type="GO" id="GO:0016787">
    <property type="term" value="F:hydrolase activity"/>
    <property type="evidence" value="ECO:0007669"/>
    <property type="project" value="UniProtKB-KW"/>
</dbReference>
<proteinExistence type="predicted"/>
<dbReference type="EMBL" id="JANRMI010000001">
    <property type="protein sequence ID" value="MDG0815283.1"/>
    <property type="molecule type" value="Genomic_DNA"/>
</dbReference>
<dbReference type="RefSeq" id="WP_277576759.1">
    <property type="nucleotide sequence ID" value="NZ_JANRMI010000001.1"/>
</dbReference>
<dbReference type="EC" id="3.4.21.-" evidence="2"/>
<dbReference type="InterPro" id="IPR051333">
    <property type="entry name" value="CLIP_Serine_Protease"/>
</dbReference>
<protein>
    <submittedName>
        <fullName evidence="2">Trypsin-like serine protease</fullName>
        <ecNumber evidence="2">3.4.21.-</ecNumber>
    </submittedName>
</protein>
<dbReference type="Pfam" id="PF00089">
    <property type="entry name" value="Trypsin"/>
    <property type="match status" value="1"/>
</dbReference>
<dbReference type="PANTHER" id="PTHR24260">
    <property type="match status" value="1"/>
</dbReference>
<dbReference type="SMART" id="SM00020">
    <property type="entry name" value="Tryp_SPc"/>
    <property type="match status" value="1"/>
</dbReference>
<reference evidence="2" key="1">
    <citation type="submission" date="2022-08" db="EMBL/GenBank/DDBJ databases">
        <title>Novel Bdellovibrio Species Isolated from Svalbard: Designation Bdellovibrio svalbardensis.</title>
        <authorList>
            <person name="Mitchell R.J."/>
            <person name="Choi S.Y."/>
        </authorList>
    </citation>
    <scope>NUCLEOTIDE SEQUENCE</scope>
    <source>
        <strain evidence="2">PAP01</strain>
    </source>
</reference>
<dbReference type="PROSITE" id="PS50240">
    <property type="entry name" value="TRYPSIN_DOM"/>
    <property type="match status" value="1"/>
</dbReference>
<evidence type="ECO:0000313" key="2">
    <source>
        <dbReference type="EMBL" id="MDG0815283.1"/>
    </source>
</evidence>
<dbReference type="PANTHER" id="PTHR24260:SF136">
    <property type="entry name" value="GH08193P-RELATED"/>
    <property type="match status" value="1"/>
</dbReference>
<keyword evidence="3" id="KW-1185">Reference proteome</keyword>
<dbReference type="InterPro" id="IPR001254">
    <property type="entry name" value="Trypsin_dom"/>
</dbReference>
<dbReference type="Proteomes" id="UP001152321">
    <property type="component" value="Unassembled WGS sequence"/>
</dbReference>
<dbReference type="InterPro" id="IPR018114">
    <property type="entry name" value="TRYPSIN_HIS"/>
</dbReference>
<dbReference type="PRINTS" id="PR00722">
    <property type="entry name" value="CHYMOTRYPSIN"/>
</dbReference>
<evidence type="ECO:0000313" key="3">
    <source>
        <dbReference type="Proteomes" id="UP001152321"/>
    </source>
</evidence>
<dbReference type="PROSITE" id="PS00134">
    <property type="entry name" value="TRYPSIN_HIS"/>
    <property type="match status" value="1"/>
</dbReference>
<dbReference type="Gene3D" id="2.40.10.10">
    <property type="entry name" value="Trypsin-like serine proteases"/>
    <property type="match status" value="1"/>
</dbReference>
<organism evidence="2 3">
    <name type="scientific">Bdellovibrio svalbardensis</name>
    <dbReference type="NCBI Taxonomy" id="2972972"/>
    <lineage>
        <taxon>Bacteria</taxon>
        <taxon>Pseudomonadati</taxon>
        <taxon>Bdellovibrionota</taxon>
        <taxon>Bdellovibrionia</taxon>
        <taxon>Bdellovibrionales</taxon>
        <taxon>Pseudobdellovibrionaceae</taxon>
        <taxon>Bdellovibrio</taxon>
    </lineage>
</organism>
<accession>A0ABT6DJL6</accession>
<evidence type="ECO:0000259" key="1">
    <source>
        <dbReference type="PROSITE" id="PS50240"/>
    </source>
</evidence>
<dbReference type="PROSITE" id="PS51257">
    <property type="entry name" value="PROKAR_LIPOPROTEIN"/>
    <property type="match status" value="1"/>
</dbReference>
<dbReference type="InterPro" id="IPR009003">
    <property type="entry name" value="Peptidase_S1_PA"/>
</dbReference>
<keyword evidence="2" id="KW-0378">Hydrolase</keyword>
<name>A0ABT6DJL6_9BACT</name>
<dbReference type="InterPro" id="IPR043504">
    <property type="entry name" value="Peptidase_S1_PA_chymotrypsin"/>
</dbReference>
<gene>
    <name evidence="2" type="ORF">NWE73_02850</name>
</gene>
<dbReference type="InterPro" id="IPR001314">
    <property type="entry name" value="Peptidase_S1A"/>
</dbReference>
<comment type="caution">
    <text evidence="2">The sequence shown here is derived from an EMBL/GenBank/DDBJ whole genome shotgun (WGS) entry which is preliminary data.</text>
</comment>